<keyword evidence="1" id="KW-0812">Transmembrane</keyword>
<reference evidence="2 3" key="1">
    <citation type="submission" date="2020-10" db="EMBL/GenBank/DDBJ databases">
        <title>The Coptis chinensis genome and diversification of protoberbering-type alkaloids.</title>
        <authorList>
            <person name="Wang B."/>
            <person name="Shu S."/>
            <person name="Song C."/>
            <person name="Liu Y."/>
        </authorList>
    </citation>
    <scope>NUCLEOTIDE SEQUENCE [LARGE SCALE GENOMIC DNA]</scope>
    <source>
        <strain evidence="2">HL-2020</strain>
        <tissue evidence="2">Leaf</tissue>
    </source>
</reference>
<evidence type="ECO:0000256" key="1">
    <source>
        <dbReference type="SAM" id="Phobius"/>
    </source>
</evidence>
<evidence type="ECO:0000313" key="2">
    <source>
        <dbReference type="EMBL" id="KAF9598634.1"/>
    </source>
</evidence>
<gene>
    <name evidence="2" type="ORF">IFM89_028303</name>
</gene>
<evidence type="ECO:0000313" key="3">
    <source>
        <dbReference type="Proteomes" id="UP000631114"/>
    </source>
</evidence>
<accession>A0A835HFW8</accession>
<sequence length="106" mass="11718">MGSPEASLVHPWLFLKFKDLLSSSCFESWFSIGLVLSAGFFASPMPKLLTFGSRVYVGSMYSSQLVVSALFNMEDGAVRVDGINYAFFYSVVSSKNLSSHDKAHKF</sequence>
<keyword evidence="3" id="KW-1185">Reference proteome</keyword>
<comment type="caution">
    <text evidence="2">The sequence shown here is derived from an EMBL/GenBank/DDBJ whole genome shotgun (WGS) entry which is preliminary data.</text>
</comment>
<name>A0A835HFW8_9MAGN</name>
<dbReference type="EMBL" id="JADFTS010000007">
    <property type="protein sequence ID" value="KAF9598634.1"/>
    <property type="molecule type" value="Genomic_DNA"/>
</dbReference>
<feature type="transmembrane region" description="Helical" evidence="1">
    <location>
        <begin position="20"/>
        <end position="42"/>
    </location>
</feature>
<keyword evidence="1" id="KW-1133">Transmembrane helix</keyword>
<proteinExistence type="predicted"/>
<organism evidence="2 3">
    <name type="scientific">Coptis chinensis</name>
    <dbReference type="NCBI Taxonomy" id="261450"/>
    <lineage>
        <taxon>Eukaryota</taxon>
        <taxon>Viridiplantae</taxon>
        <taxon>Streptophyta</taxon>
        <taxon>Embryophyta</taxon>
        <taxon>Tracheophyta</taxon>
        <taxon>Spermatophyta</taxon>
        <taxon>Magnoliopsida</taxon>
        <taxon>Ranunculales</taxon>
        <taxon>Ranunculaceae</taxon>
        <taxon>Coptidoideae</taxon>
        <taxon>Coptis</taxon>
    </lineage>
</organism>
<protein>
    <submittedName>
        <fullName evidence="2">Uncharacterized protein</fullName>
    </submittedName>
</protein>
<keyword evidence="1" id="KW-0472">Membrane</keyword>
<dbReference type="AlphaFoldDB" id="A0A835HFW8"/>
<dbReference type="Proteomes" id="UP000631114">
    <property type="component" value="Unassembled WGS sequence"/>
</dbReference>